<evidence type="ECO:0000256" key="1">
    <source>
        <dbReference type="ARBA" id="ARBA00022729"/>
    </source>
</evidence>
<proteinExistence type="predicted"/>
<organism evidence="4 5">
    <name type="scientific">Alishewanella jeotgali KCTC 22429</name>
    <dbReference type="NCBI Taxonomy" id="1129374"/>
    <lineage>
        <taxon>Bacteria</taxon>
        <taxon>Pseudomonadati</taxon>
        <taxon>Pseudomonadota</taxon>
        <taxon>Gammaproteobacteria</taxon>
        <taxon>Alteromonadales</taxon>
        <taxon>Alteromonadaceae</taxon>
        <taxon>Alishewanella</taxon>
    </lineage>
</organism>
<accession>H3ZE02</accession>
<dbReference type="Pfam" id="PF13505">
    <property type="entry name" value="OMP_b-brl"/>
    <property type="match status" value="1"/>
</dbReference>
<evidence type="ECO:0000313" key="4">
    <source>
        <dbReference type="EMBL" id="EHR41179.1"/>
    </source>
</evidence>
<dbReference type="InterPro" id="IPR011250">
    <property type="entry name" value="OMP/PagP_B-barrel"/>
</dbReference>
<evidence type="ECO:0000259" key="3">
    <source>
        <dbReference type="Pfam" id="PF13505"/>
    </source>
</evidence>
<dbReference type="AlphaFoldDB" id="H3ZE02"/>
<dbReference type="RefSeq" id="WP_008950421.1">
    <property type="nucleotide sequence ID" value="NZ_AHTH01000020.1"/>
</dbReference>
<feature type="domain" description="Outer membrane protein beta-barrel" evidence="3">
    <location>
        <begin position="7"/>
        <end position="191"/>
    </location>
</feature>
<name>H3ZE02_9ALTE</name>
<dbReference type="Gene3D" id="2.40.160.20">
    <property type="match status" value="1"/>
</dbReference>
<comment type="caution">
    <text evidence="4">The sequence shown here is derived from an EMBL/GenBank/DDBJ whole genome shotgun (WGS) entry which is preliminary data.</text>
</comment>
<evidence type="ECO:0000256" key="2">
    <source>
        <dbReference type="SAM" id="SignalP"/>
    </source>
</evidence>
<protein>
    <recommendedName>
        <fullName evidence="3">Outer membrane protein beta-barrel domain-containing protein</fullName>
    </recommendedName>
</protein>
<dbReference type="eggNOG" id="COG3637">
    <property type="taxonomic scope" value="Bacteria"/>
</dbReference>
<sequence>MLKPFIALFVISALAAPALAMDSPFYVGGQVSATKLKERDSSESISFDFTTLSVLAGYQFNPYVAAEVRFGTGVKGERYREPGYLEELTVDQQSMLLLKAGVPFSNSLSLYGLAGYGASKFKYEVQDEGFRFTDSETLDGFAWGVGAGLKFTPRLTATLEYLQLPQERFRDGSESYKLKANNLSLGINYQF</sequence>
<dbReference type="PATRIC" id="fig|1129374.4.peg.1582"/>
<keyword evidence="5" id="KW-1185">Reference proteome</keyword>
<dbReference type="SUPFAM" id="SSF56925">
    <property type="entry name" value="OMPA-like"/>
    <property type="match status" value="1"/>
</dbReference>
<feature type="signal peptide" evidence="2">
    <location>
        <begin position="1"/>
        <end position="20"/>
    </location>
</feature>
<evidence type="ECO:0000313" key="5">
    <source>
        <dbReference type="Proteomes" id="UP000012046"/>
    </source>
</evidence>
<reference evidence="4 5" key="1">
    <citation type="journal article" date="2012" name="J. Bacteriol.">
        <title>Genome Sequence of Extracellular-Protease-Producing Alishewanella jeotgali Isolated from Traditional Korean Fermented Seafood.</title>
        <authorList>
            <person name="Jung J."/>
            <person name="Chun J."/>
            <person name="Park W."/>
        </authorList>
    </citation>
    <scope>NUCLEOTIDE SEQUENCE [LARGE SCALE GENOMIC DNA]</scope>
    <source>
        <strain evidence="4 5">KCTC 22429</strain>
    </source>
</reference>
<keyword evidence="1 2" id="KW-0732">Signal</keyword>
<dbReference type="STRING" id="1129374.AJE_07920"/>
<dbReference type="EMBL" id="AHTH01000020">
    <property type="protein sequence ID" value="EHR41179.1"/>
    <property type="molecule type" value="Genomic_DNA"/>
</dbReference>
<dbReference type="Proteomes" id="UP000012046">
    <property type="component" value="Unassembled WGS sequence"/>
</dbReference>
<gene>
    <name evidence="4" type="ORF">AJE_07920</name>
</gene>
<dbReference type="InterPro" id="IPR027385">
    <property type="entry name" value="Beta-barrel_OMP"/>
</dbReference>
<feature type="chain" id="PRO_5003591987" description="Outer membrane protein beta-barrel domain-containing protein" evidence="2">
    <location>
        <begin position="21"/>
        <end position="191"/>
    </location>
</feature>